<comment type="similarity">
    <text evidence="1">Belongs to the ABC transporter superfamily.</text>
</comment>
<dbReference type="InterPro" id="IPR052156">
    <property type="entry name" value="BCAA_Transport_ATP-bd_LivF"/>
</dbReference>
<dbReference type="GO" id="GO:0016887">
    <property type="term" value="F:ATP hydrolysis activity"/>
    <property type="evidence" value="ECO:0007669"/>
    <property type="project" value="InterPro"/>
</dbReference>
<dbReference type="RefSeq" id="WP_130842056.1">
    <property type="nucleotide sequence ID" value="NZ_SIJL01000009.1"/>
</dbReference>
<dbReference type="PANTHER" id="PTHR43820">
    <property type="entry name" value="HIGH-AFFINITY BRANCHED-CHAIN AMINO ACID TRANSPORT ATP-BINDING PROTEIN LIVF"/>
    <property type="match status" value="1"/>
</dbReference>
<evidence type="ECO:0000313" key="5">
    <source>
        <dbReference type="EMBL" id="TBH20021.1"/>
    </source>
</evidence>
<dbReference type="InterPro" id="IPR003439">
    <property type="entry name" value="ABC_transporter-like_ATP-bd"/>
</dbReference>
<proteinExistence type="inferred from homology"/>
<dbReference type="GO" id="GO:0015807">
    <property type="term" value="P:L-amino acid transport"/>
    <property type="evidence" value="ECO:0007669"/>
    <property type="project" value="TreeGrafter"/>
</dbReference>
<keyword evidence="2" id="KW-0813">Transport</keyword>
<feature type="domain" description="ABC transporter" evidence="4">
    <location>
        <begin position="4"/>
        <end position="162"/>
    </location>
</feature>
<sequence length="162" mass="17916">MALLRAEGIVAGYGELEILKGVRLRVDPGEIVVIIGPNGAGKSTLVKALFGLVRVKEGRVEFAGEEVTRKPPELLIRKGMAYVPQVNNVFQNLTVEENLEMGAYVLQGDLKERKERVYTLFPRLYERRGQKAGQLSGGERQMVAIGRALMLSPKLLILDEPT</sequence>
<dbReference type="Pfam" id="PF00005">
    <property type="entry name" value="ABC_tran"/>
    <property type="match status" value="1"/>
</dbReference>
<keyword evidence="5" id="KW-0067">ATP-binding</keyword>
<keyword evidence="6" id="KW-1185">Reference proteome</keyword>
<dbReference type="InterPro" id="IPR027417">
    <property type="entry name" value="P-loop_NTPase"/>
</dbReference>
<comment type="caution">
    <text evidence="5">The sequence shown here is derived from an EMBL/GenBank/DDBJ whole genome shotgun (WGS) entry which is preliminary data.</text>
</comment>
<dbReference type="PROSITE" id="PS50893">
    <property type="entry name" value="ABC_TRANSPORTER_2"/>
    <property type="match status" value="1"/>
</dbReference>
<gene>
    <name evidence="5" type="ORF">ETP66_07700</name>
</gene>
<evidence type="ECO:0000256" key="2">
    <source>
        <dbReference type="ARBA" id="ARBA00022448"/>
    </source>
</evidence>
<dbReference type="InterPro" id="IPR017871">
    <property type="entry name" value="ABC_transporter-like_CS"/>
</dbReference>
<dbReference type="EMBL" id="SIJL01000009">
    <property type="protein sequence ID" value="TBH20021.1"/>
    <property type="molecule type" value="Genomic_DNA"/>
</dbReference>
<name>A0A4Q9B2Z9_9DEIN</name>
<dbReference type="PANTHER" id="PTHR43820:SF4">
    <property type="entry name" value="HIGH-AFFINITY BRANCHED-CHAIN AMINO ACID TRANSPORT ATP-BINDING PROTEIN LIVF"/>
    <property type="match status" value="1"/>
</dbReference>
<dbReference type="Gene3D" id="3.40.50.300">
    <property type="entry name" value="P-loop containing nucleotide triphosphate hydrolases"/>
    <property type="match status" value="1"/>
</dbReference>
<reference evidence="5 6" key="1">
    <citation type="submission" date="2019-02" db="EMBL/GenBank/DDBJ databases">
        <title>Thermus sp. a novel from hot spring.</title>
        <authorList>
            <person name="Zhao Z."/>
        </authorList>
    </citation>
    <scope>NUCLEOTIDE SEQUENCE [LARGE SCALE GENOMIC DNA]</scope>
    <source>
        <strain evidence="5 6">CFH 72773T</strain>
    </source>
</reference>
<dbReference type="SUPFAM" id="SSF52540">
    <property type="entry name" value="P-loop containing nucleoside triphosphate hydrolases"/>
    <property type="match status" value="1"/>
</dbReference>
<protein>
    <submittedName>
        <fullName evidence="5">ABC transporter ATP-binding protein</fullName>
    </submittedName>
</protein>
<keyword evidence="5" id="KW-0547">Nucleotide-binding</keyword>
<dbReference type="GO" id="GO:0015658">
    <property type="term" value="F:branched-chain amino acid transmembrane transporter activity"/>
    <property type="evidence" value="ECO:0007669"/>
    <property type="project" value="TreeGrafter"/>
</dbReference>
<dbReference type="GO" id="GO:0005524">
    <property type="term" value="F:ATP binding"/>
    <property type="evidence" value="ECO:0007669"/>
    <property type="project" value="UniProtKB-KW"/>
</dbReference>
<evidence type="ECO:0000256" key="3">
    <source>
        <dbReference type="ARBA" id="ARBA00022970"/>
    </source>
</evidence>
<evidence type="ECO:0000313" key="6">
    <source>
        <dbReference type="Proteomes" id="UP000292858"/>
    </source>
</evidence>
<dbReference type="CDD" id="cd03224">
    <property type="entry name" value="ABC_TM1139_LivF_branched"/>
    <property type="match status" value="1"/>
</dbReference>
<feature type="non-terminal residue" evidence="5">
    <location>
        <position position="162"/>
    </location>
</feature>
<keyword evidence="3" id="KW-0029">Amino-acid transport</keyword>
<dbReference type="PROSITE" id="PS00211">
    <property type="entry name" value="ABC_TRANSPORTER_1"/>
    <property type="match status" value="1"/>
</dbReference>
<dbReference type="AlphaFoldDB" id="A0A4Q9B2Z9"/>
<accession>A0A4Q9B2Z9</accession>
<evidence type="ECO:0000259" key="4">
    <source>
        <dbReference type="PROSITE" id="PS50893"/>
    </source>
</evidence>
<dbReference type="Proteomes" id="UP000292858">
    <property type="component" value="Unassembled WGS sequence"/>
</dbReference>
<evidence type="ECO:0000256" key="1">
    <source>
        <dbReference type="ARBA" id="ARBA00005417"/>
    </source>
</evidence>
<organism evidence="5 6">
    <name type="scientific">Thermus thermamylovorans</name>
    <dbReference type="NCBI Taxonomy" id="2509362"/>
    <lineage>
        <taxon>Bacteria</taxon>
        <taxon>Thermotogati</taxon>
        <taxon>Deinococcota</taxon>
        <taxon>Deinococci</taxon>
        <taxon>Thermales</taxon>
        <taxon>Thermaceae</taxon>
        <taxon>Thermus</taxon>
    </lineage>
</organism>
<dbReference type="OrthoDB" id="31646at2"/>